<dbReference type="AlphaFoldDB" id="A0A8G1EHU9"/>
<gene>
    <name evidence="1" type="ORF">E2N92_01320</name>
</gene>
<dbReference type="EMBL" id="CP037968">
    <property type="protein sequence ID" value="QYZ80357.1"/>
    <property type="molecule type" value="Genomic_DNA"/>
</dbReference>
<sequence>MRVQYIYDAEGRRTGVIVPIDLWYSLGIEKSVEKECGIREPEKYRGIYRSLKVDLKDELRKMRDEWDRL</sequence>
<evidence type="ECO:0000313" key="2">
    <source>
        <dbReference type="Proteomes" id="UP000826709"/>
    </source>
</evidence>
<keyword evidence="2" id="KW-1185">Reference proteome</keyword>
<dbReference type="Proteomes" id="UP000826709">
    <property type="component" value="Chromosome"/>
</dbReference>
<reference evidence="1" key="2">
    <citation type="submission" date="2019-03" db="EMBL/GenBank/DDBJ databases">
        <authorList>
            <person name="Chen S.-C."/>
            <person name="Wu S.-Y."/>
            <person name="Lai M.-C."/>
        </authorList>
    </citation>
    <scope>NUCLEOTIDE SEQUENCE</scope>
    <source>
        <strain evidence="1">ML15</strain>
    </source>
</reference>
<accession>A0A8G1EHU9</accession>
<reference evidence="1" key="1">
    <citation type="journal article" date="2005" name="Int. J. Syst. Evol. Microbiol.">
        <title>Methanofollis formosanus sp. nov., isolated from a fish pond.</title>
        <authorList>
            <person name="Wu S.Y."/>
            <person name="Chen S.C."/>
            <person name="Lai M.C."/>
        </authorList>
    </citation>
    <scope>NUCLEOTIDE SEQUENCE</scope>
    <source>
        <strain evidence="1">ML15</strain>
    </source>
</reference>
<dbReference type="KEGG" id="mfk:E2N92_01320"/>
<protein>
    <submittedName>
        <fullName evidence="1">Uncharacterized protein</fullName>
    </submittedName>
</protein>
<organism evidence="1 2">
    <name type="scientific">Methanofollis formosanus</name>
    <dbReference type="NCBI Taxonomy" id="299308"/>
    <lineage>
        <taxon>Archaea</taxon>
        <taxon>Methanobacteriati</taxon>
        <taxon>Methanobacteriota</taxon>
        <taxon>Stenosarchaea group</taxon>
        <taxon>Methanomicrobia</taxon>
        <taxon>Methanomicrobiales</taxon>
        <taxon>Methanomicrobiaceae</taxon>
        <taxon>Methanofollis</taxon>
    </lineage>
</organism>
<evidence type="ECO:0000313" key="1">
    <source>
        <dbReference type="EMBL" id="QYZ80357.1"/>
    </source>
</evidence>
<name>A0A8G1EHU9_9EURY</name>
<proteinExistence type="predicted"/>